<dbReference type="PANTHER" id="PTHR31353">
    <property type="entry name" value="FAM98"/>
    <property type="match status" value="1"/>
</dbReference>
<dbReference type="EMBL" id="KK113208">
    <property type="protein sequence ID" value="KFM59572.1"/>
    <property type="molecule type" value="Genomic_DNA"/>
</dbReference>
<comment type="similarity">
    <text evidence="1">Belongs to the FAM98 family.</text>
</comment>
<dbReference type="Pfam" id="PF10239">
    <property type="entry name" value="DUF2465"/>
    <property type="match status" value="1"/>
</dbReference>
<dbReference type="AlphaFoldDB" id="A0A087T383"/>
<evidence type="ECO:0000256" key="1">
    <source>
        <dbReference type="ARBA" id="ARBA00007218"/>
    </source>
</evidence>
<feature type="non-terminal residue" evidence="2">
    <location>
        <position position="234"/>
    </location>
</feature>
<sequence length="234" mass="26176">MDFDILDSLDDLGYAGPLKSDSAVKDAIKAGPKSKEFTELIEWFSEELQSACGLDSYVNAITDPEDASSFLMEVSSLLKELHCPYKSLVSGPISQRLLDVPSRNVLLDFLCTELQAARLLQCKTKKKRTLEIEMDDSTTATSLVNVMEVLGIPKEFAEDPDSVLPEIEKKVNEKVSARPELISEPAFKASLTEKQWAELENLFGEFEADYTVRRELLITRLDVTIQSFQWGEGS</sequence>
<dbReference type="STRING" id="407821.A0A087T383"/>
<organism evidence="2 3">
    <name type="scientific">Stegodyphus mimosarum</name>
    <name type="common">African social velvet spider</name>
    <dbReference type="NCBI Taxonomy" id="407821"/>
    <lineage>
        <taxon>Eukaryota</taxon>
        <taxon>Metazoa</taxon>
        <taxon>Ecdysozoa</taxon>
        <taxon>Arthropoda</taxon>
        <taxon>Chelicerata</taxon>
        <taxon>Arachnida</taxon>
        <taxon>Araneae</taxon>
        <taxon>Araneomorphae</taxon>
        <taxon>Entelegynae</taxon>
        <taxon>Eresoidea</taxon>
        <taxon>Eresidae</taxon>
        <taxon>Stegodyphus</taxon>
    </lineage>
</organism>
<dbReference type="OMA" id="TEKQWFA"/>
<proteinExistence type="inferred from homology"/>
<keyword evidence="3" id="KW-1185">Reference proteome</keyword>
<name>A0A087T383_STEMI</name>
<evidence type="ECO:0000313" key="3">
    <source>
        <dbReference type="Proteomes" id="UP000054359"/>
    </source>
</evidence>
<dbReference type="OrthoDB" id="512356at2759"/>
<reference evidence="2 3" key="1">
    <citation type="submission" date="2013-11" db="EMBL/GenBank/DDBJ databases">
        <title>Genome sequencing of Stegodyphus mimosarum.</title>
        <authorList>
            <person name="Bechsgaard J."/>
        </authorList>
    </citation>
    <scope>NUCLEOTIDE SEQUENCE [LARGE SCALE GENOMIC DNA]</scope>
</reference>
<gene>
    <name evidence="2" type="ORF">X975_12157</name>
</gene>
<dbReference type="PANTHER" id="PTHR31353:SF1">
    <property type="entry name" value="PROTEIN FAM98B"/>
    <property type="match status" value="1"/>
</dbReference>
<accession>A0A087T383</accession>
<dbReference type="InterPro" id="IPR018797">
    <property type="entry name" value="FAM98"/>
</dbReference>
<evidence type="ECO:0000313" key="2">
    <source>
        <dbReference type="EMBL" id="KFM59572.1"/>
    </source>
</evidence>
<dbReference type="Proteomes" id="UP000054359">
    <property type="component" value="Unassembled WGS sequence"/>
</dbReference>
<dbReference type="GO" id="GO:0072669">
    <property type="term" value="C:tRNA-splicing ligase complex"/>
    <property type="evidence" value="ECO:0007669"/>
    <property type="project" value="TreeGrafter"/>
</dbReference>
<protein>
    <submittedName>
        <fullName evidence="2">Protein FAM98A</fullName>
    </submittedName>
</protein>